<name>A0A0C9VVP5_SPHS4</name>
<organism evidence="2 3">
    <name type="scientific">Sphaerobolus stellatus (strain SS14)</name>
    <dbReference type="NCBI Taxonomy" id="990650"/>
    <lineage>
        <taxon>Eukaryota</taxon>
        <taxon>Fungi</taxon>
        <taxon>Dikarya</taxon>
        <taxon>Basidiomycota</taxon>
        <taxon>Agaricomycotina</taxon>
        <taxon>Agaricomycetes</taxon>
        <taxon>Phallomycetidae</taxon>
        <taxon>Geastrales</taxon>
        <taxon>Sphaerobolaceae</taxon>
        <taxon>Sphaerobolus</taxon>
    </lineage>
</organism>
<keyword evidence="1" id="KW-0812">Transmembrane</keyword>
<feature type="transmembrane region" description="Helical" evidence="1">
    <location>
        <begin position="32"/>
        <end position="52"/>
    </location>
</feature>
<evidence type="ECO:0000313" key="2">
    <source>
        <dbReference type="EMBL" id="KIJ42765.1"/>
    </source>
</evidence>
<proteinExistence type="predicted"/>
<feature type="non-terminal residue" evidence="2">
    <location>
        <position position="88"/>
    </location>
</feature>
<feature type="transmembrane region" description="Helical" evidence="1">
    <location>
        <begin position="58"/>
        <end position="80"/>
    </location>
</feature>
<dbReference type="Proteomes" id="UP000054279">
    <property type="component" value="Unassembled WGS sequence"/>
</dbReference>
<reference evidence="2 3" key="1">
    <citation type="submission" date="2014-06" db="EMBL/GenBank/DDBJ databases">
        <title>Evolutionary Origins and Diversification of the Mycorrhizal Mutualists.</title>
        <authorList>
            <consortium name="DOE Joint Genome Institute"/>
            <consortium name="Mycorrhizal Genomics Consortium"/>
            <person name="Kohler A."/>
            <person name="Kuo A."/>
            <person name="Nagy L.G."/>
            <person name="Floudas D."/>
            <person name="Copeland A."/>
            <person name="Barry K.W."/>
            <person name="Cichocki N."/>
            <person name="Veneault-Fourrey C."/>
            <person name="LaButti K."/>
            <person name="Lindquist E.A."/>
            <person name="Lipzen A."/>
            <person name="Lundell T."/>
            <person name="Morin E."/>
            <person name="Murat C."/>
            <person name="Riley R."/>
            <person name="Ohm R."/>
            <person name="Sun H."/>
            <person name="Tunlid A."/>
            <person name="Henrissat B."/>
            <person name="Grigoriev I.V."/>
            <person name="Hibbett D.S."/>
            <person name="Martin F."/>
        </authorList>
    </citation>
    <scope>NUCLEOTIDE SEQUENCE [LARGE SCALE GENOMIC DNA]</scope>
    <source>
        <strain evidence="2 3">SS14</strain>
    </source>
</reference>
<protein>
    <submittedName>
        <fullName evidence="2">Uncharacterized protein</fullName>
    </submittedName>
</protein>
<dbReference type="EMBL" id="KN837127">
    <property type="protein sequence ID" value="KIJ42765.1"/>
    <property type="molecule type" value="Genomic_DNA"/>
</dbReference>
<evidence type="ECO:0000313" key="3">
    <source>
        <dbReference type="Proteomes" id="UP000054279"/>
    </source>
</evidence>
<dbReference type="HOGENOM" id="CLU_2470533_0_0_1"/>
<keyword evidence="3" id="KW-1185">Reference proteome</keyword>
<accession>A0A0C9VVP5</accession>
<keyword evidence="1" id="KW-1133">Transmembrane helix</keyword>
<evidence type="ECO:0000256" key="1">
    <source>
        <dbReference type="SAM" id="Phobius"/>
    </source>
</evidence>
<keyword evidence="1" id="KW-0472">Membrane</keyword>
<gene>
    <name evidence="2" type="ORF">M422DRAFT_31127</name>
</gene>
<sequence length="88" mass="9882">MCHHPSLVDVVPRLMVAMRNCKCKQPKKWHNPVIIVLYWSFTTTGTVCVTLLNDSLKIVGVVLVVLAGFLGACLHLVQYFETRENTPS</sequence>
<dbReference type="AlphaFoldDB" id="A0A0C9VVP5"/>